<evidence type="ECO:0000256" key="2">
    <source>
        <dbReference type="SAM" id="SignalP"/>
    </source>
</evidence>
<evidence type="ECO:0008006" key="5">
    <source>
        <dbReference type="Google" id="ProtNLM"/>
    </source>
</evidence>
<name>A0A0F5H0V5_9BACT</name>
<feature type="chain" id="PRO_5002487259" description="Lipoprotein" evidence="2">
    <location>
        <begin position="23"/>
        <end position="341"/>
    </location>
</feature>
<dbReference type="RefSeq" id="WP_052716991.1">
    <property type="nucleotide sequence ID" value="NZ_JZXN01000014.1"/>
</dbReference>
<keyword evidence="1" id="KW-0175">Coiled coil</keyword>
<dbReference type="EMBL" id="JZXN01000014">
    <property type="protein sequence ID" value="KKB26956.1"/>
    <property type="molecule type" value="Genomic_DNA"/>
</dbReference>
<dbReference type="Proteomes" id="UP000033750">
    <property type="component" value="Unassembled WGS sequence"/>
</dbReference>
<keyword evidence="2" id="KW-0732">Signal</keyword>
<dbReference type="NCBIfam" id="TIGR04313">
    <property type="entry name" value="aro_clust_Mycop"/>
    <property type="match status" value="2"/>
</dbReference>
<dbReference type="PROSITE" id="PS51257">
    <property type="entry name" value="PROKAR_LIPOPROTEIN"/>
    <property type="match status" value="1"/>
</dbReference>
<evidence type="ECO:0000313" key="3">
    <source>
        <dbReference type="EMBL" id="KKB26956.1"/>
    </source>
</evidence>
<comment type="caution">
    <text evidence="3">The sequence shown here is derived from an EMBL/GenBank/DDBJ whole genome shotgun (WGS) entry which is preliminary data.</text>
</comment>
<dbReference type="STRING" id="29561.MM26B8_01730"/>
<accession>A0A0F5H0V5</accession>
<sequence>MKFKKILLSTPLISLISLSAFSCANYQNSQELEKYIDHKFDIATNISNNEKIQSDEIKEKLLDLVFKNDEVKKIEFLNSQKQDSIIEEKFKNALKIINPFLKQKENIIKEISKLNDDLKKYLFLQAKFQNEIMETNKLIQEKNNELKLIQGEFEKYAQEISLLISQNWYWFFNNLEKFNFSSYKYISSDLLKKVVDKEGNILADFQNIVTNSYINKVNSLEPAKDFSLTTNYLSSLVYGEESAELGDSAAYYLLVDKIVFRIIINKINSENSSLEIEPLIWYFENLKAPTISLKFISSIYHYAFIHSYSSGYKQFIDDMVVKQRYGEPSAILPIIKEKNEI</sequence>
<dbReference type="InterPro" id="IPR027593">
    <property type="entry name" value="Aro_clust"/>
</dbReference>
<organism evidence="3 4">
    <name type="scientific">Mycoplasmopsis meleagridis ATCC 25294</name>
    <dbReference type="NCBI Taxonomy" id="1264554"/>
    <lineage>
        <taxon>Bacteria</taxon>
        <taxon>Bacillati</taxon>
        <taxon>Mycoplasmatota</taxon>
        <taxon>Mycoplasmoidales</taxon>
        <taxon>Metamycoplasmataceae</taxon>
        <taxon>Mycoplasmopsis</taxon>
    </lineage>
</organism>
<proteinExistence type="predicted"/>
<evidence type="ECO:0000313" key="4">
    <source>
        <dbReference type="Proteomes" id="UP000033750"/>
    </source>
</evidence>
<gene>
    <name evidence="3" type="ORF">MMELEA_04090</name>
</gene>
<dbReference type="OrthoDB" id="401212at2"/>
<feature type="signal peptide" evidence="2">
    <location>
        <begin position="1"/>
        <end position="22"/>
    </location>
</feature>
<evidence type="ECO:0000256" key="1">
    <source>
        <dbReference type="SAM" id="Coils"/>
    </source>
</evidence>
<dbReference type="AlphaFoldDB" id="A0A0F5H0V5"/>
<reference evidence="3 4" key="1">
    <citation type="submission" date="2015-03" db="EMBL/GenBank/DDBJ databases">
        <title>Genome sequence of Mycoplasma meleagridis strain ATCC 25294.</title>
        <authorList>
            <person name="Yacoub E."/>
            <person name="Blanchard A."/>
            <person name="Sirand-Pugnet P."/>
            <person name="Mardassi B.B.A."/>
        </authorList>
    </citation>
    <scope>NUCLEOTIDE SEQUENCE [LARGE SCALE GENOMIC DNA]</scope>
    <source>
        <strain evidence="3 4">ATCC 25294</strain>
    </source>
</reference>
<dbReference type="PATRIC" id="fig|1264554.4.peg.363"/>
<feature type="coiled-coil region" evidence="1">
    <location>
        <begin position="125"/>
        <end position="159"/>
    </location>
</feature>
<keyword evidence="4" id="KW-1185">Reference proteome</keyword>
<protein>
    <recommendedName>
        <fullName evidence="5">Lipoprotein</fullName>
    </recommendedName>
</protein>